<reference evidence="2 3" key="1">
    <citation type="submission" date="2018-08" db="EMBL/GenBank/DDBJ databases">
        <title>Thalassotalea euphylliae genome.</title>
        <authorList>
            <person name="Summers S."/>
            <person name="Rice S.A."/>
            <person name="Freckelton M.L."/>
            <person name="Nedved B.T."/>
            <person name="Hadfield M.G."/>
        </authorList>
    </citation>
    <scope>NUCLEOTIDE SEQUENCE [LARGE SCALE GENOMIC DNA]</scope>
    <source>
        <strain evidence="2 3">H1</strain>
    </source>
</reference>
<dbReference type="AlphaFoldDB" id="A0A3E0TRT0"/>
<keyword evidence="1" id="KW-0732">Signal</keyword>
<evidence type="ECO:0000256" key="1">
    <source>
        <dbReference type="SAM" id="SignalP"/>
    </source>
</evidence>
<dbReference type="Proteomes" id="UP000256478">
    <property type="component" value="Unassembled WGS sequence"/>
</dbReference>
<evidence type="ECO:0000313" key="3">
    <source>
        <dbReference type="Proteomes" id="UP000256478"/>
    </source>
</evidence>
<feature type="chain" id="PRO_5017579338" description="Porin" evidence="1">
    <location>
        <begin position="20"/>
        <end position="222"/>
    </location>
</feature>
<evidence type="ECO:0008006" key="4">
    <source>
        <dbReference type="Google" id="ProtNLM"/>
    </source>
</evidence>
<protein>
    <recommendedName>
        <fullName evidence="4">Porin</fullName>
    </recommendedName>
</protein>
<dbReference type="RefSeq" id="WP_116008424.1">
    <property type="nucleotide sequence ID" value="NZ_QUOU01000001.1"/>
</dbReference>
<accession>A0A3E0TRT0</accession>
<dbReference type="OrthoDB" id="9793561at2"/>
<gene>
    <name evidence="2" type="ORF">DXX93_12720</name>
</gene>
<comment type="caution">
    <text evidence="2">The sequence shown here is derived from an EMBL/GenBank/DDBJ whole genome shotgun (WGS) entry which is preliminary data.</text>
</comment>
<feature type="signal peptide" evidence="1">
    <location>
        <begin position="1"/>
        <end position="19"/>
    </location>
</feature>
<evidence type="ECO:0000313" key="2">
    <source>
        <dbReference type="EMBL" id="REL27341.1"/>
    </source>
</evidence>
<proteinExistence type="predicted"/>
<dbReference type="EMBL" id="QUOU01000001">
    <property type="protein sequence ID" value="REL27341.1"/>
    <property type="molecule type" value="Genomic_DNA"/>
</dbReference>
<dbReference type="InterPro" id="IPR010239">
    <property type="entry name" value="CHP02001"/>
</dbReference>
<name>A0A3E0TRT0_9GAMM</name>
<dbReference type="NCBIfam" id="TIGR02001">
    <property type="entry name" value="gcw_chp"/>
    <property type="match status" value="1"/>
</dbReference>
<organism evidence="2 3">
    <name type="scientific">Thalassotalea euphylliae</name>
    <dbReference type="NCBI Taxonomy" id="1655234"/>
    <lineage>
        <taxon>Bacteria</taxon>
        <taxon>Pseudomonadati</taxon>
        <taxon>Pseudomonadota</taxon>
        <taxon>Gammaproteobacteria</taxon>
        <taxon>Alteromonadales</taxon>
        <taxon>Colwelliaceae</taxon>
        <taxon>Thalassotalea</taxon>
    </lineage>
</organism>
<sequence>MKSKLLSVILAGTIFSAHANAELSTNIGVTSNYIFRGVTQSANDAAISGGINYNHTSGFYAGIWLSSIDFGSDGQQKNGTETDYFLGYTNTIGAVSYDIGYALFAYPTTGFEDSNFGEAYFNGSYADFNFGLAYTVYSQVEKGQPFDSGDLYYSIGYNLSLPEEFNLGLTYGYYTFDADSDLDYGHFQADISKGEFTLTISKADEEAGDDDTIFAVSWVKTF</sequence>
<dbReference type="Pfam" id="PF09694">
    <property type="entry name" value="Gcw_chp"/>
    <property type="match status" value="1"/>
</dbReference>